<gene>
    <name evidence="2" type="ORF">CR513_11280</name>
</gene>
<evidence type="ECO:0008006" key="4">
    <source>
        <dbReference type="Google" id="ProtNLM"/>
    </source>
</evidence>
<dbReference type="OrthoDB" id="1459910at2759"/>
<dbReference type="InterPro" id="IPR043502">
    <property type="entry name" value="DNA/RNA_pol_sf"/>
</dbReference>
<sequence>MIAKTKIDVHVGTFSMEFSDNLVQFNIFEAMKHPTEDPSLFGIDVIDELVAEYMQLDTESAGFSNFVEDIDAIGCLGYVIDEFNYDELLEVQDLSDSEDDTADLANLDHNSEFVDLIDQVCKHDKELECLERARVQVVETDKPLPAQTDSTHQVSNPYRVGQPKPSPANDISPLHSPPAELKPLSGYLKYAYLDNDHQFPIIISNNLHREQEEKFLQVLRKHKKEIGWRLSDLPKINPSIYMHKILMEEEAHPIRKQQRRLNLTILKVVKKEVTKLLVVGIIYPISDSR</sequence>
<comment type="caution">
    <text evidence="2">The sequence shown here is derived from an EMBL/GenBank/DDBJ whole genome shotgun (WGS) entry which is preliminary data.</text>
</comment>
<feature type="region of interest" description="Disordered" evidence="1">
    <location>
        <begin position="143"/>
        <end position="176"/>
    </location>
</feature>
<evidence type="ECO:0000313" key="2">
    <source>
        <dbReference type="EMBL" id="RDY04935.1"/>
    </source>
</evidence>
<protein>
    <recommendedName>
        <fullName evidence="4">Reverse transcriptase domain-containing protein</fullName>
    </recommendedName>
</protein>
<accession>A0A371HQ64</accession>
<dbReference type="SUPFAM" id="SSF56672">
    <property type="entry name" value="DNA/RNA polymerases"/>
    <property type="match status" value="1"/>
</dbReference>
<dbReference type="Proteomes" id="UP000257109">
    <property type="component" value="Unassembled WGS sequence"/>
</dbReference>
<dbReference type="AlphaFoldDB" id="A0A371HQ64"/>
<name>A0A371HQ64_MUCPR</name>
<reference evidence="2" key="1">
    <citation type="submission" date="2018-05" db="EMBL/GenBank/DDBJ databases">
        <title>Draft genome of Mucuna pruriens seed.</title>
        <authorList>
            <person name="Nnadi N.E."/>
            <person name="Vos R."/>
            <person name="Hasami M.H."/>
            <person name="Devisetty U.K."/>
            <person name="Aguiy J.C."/>
        </authorList>
    </citation>
    <scope>NUCLEOTIDE SEQUENCE [LARGE SCALE GENOMIC DNA]</scope>
    <source>
        <strain evidence="2">JCA_2017</strain>
    </source>
</reference>
<keyword evidence="3" id="KW-1185">Reference proteome</keyword>
<feature type="compositionally biased region" description="Polar residues" evidence="1">
    <location>
        <begin position="147"/>
        <end position="156"/>
    </location>
</feature>
<proteinExistence type="predicted"/>
<evidence type="ECO:0000313" key="3">
    <source>
        <dbReference type="Proteomes" id="UP000257109"/>
    </source>
</evidence>
<organism evidence="2 3">
    <name type="scientific">Mucuna pruriens</name>
    <name type="common">Velvet bean</name>
    <name type="synonym">Dolichos pruriens</name>
    <dbReference type="NCBI Taxonomy" id="157652"/>
    <lineage>
        <taxon>Eukaryota</taxon>
        <taxon>Viridiplantae</taxon>
        <taxon>Streptophyta</taxon>
        <taxon>Embryophyta</taxon>
        <taxon>Tracheophyta</taxon>
        <taxon>Spermatophyta</taxon>
        <taxon>Magnoliopsida</taxon>
        <taxon>eudicotyledons</taxon>
        <taxon>Gunneridae</taxon>
        <taxon>Pentapetalae</taxon>
        <taxon>rosids</taxon>
        <taxon>fabids</taxon>
        <taxon>Fabales</taxon>
        <taxon>Fabaceae</taxon>
        <taxon>Papilionoideae</taxon>
        <taxon>50 kb inversion clade</taxon>
        <taxon>NPAAA clade</taxon>
        <taxon>indigoferoid/millettioid clade</taxon>
        <taxon>Phaseoleae</taxon>
        <taxon>Mucuna</taxon>
    </lineage>
</organism>
<feature type="non-terminal residue" evidence="2">
    <location>
        <position position="1"/>
    </location>
</feature>
<evidence type="ECO:0000256" key="1">
    <source>
        <dbReference type="SAM" id="MobiDB-lite"/>
    </source>
</evidence>
<dbReference type="EMBL" id="QJKJ01001978">
    <property type="protein sequence ID" value="RDY04935.1"/>
    <property type="molecule type" value="Genomic_DNA"/>
</dbReference>
<dbReference type="Gene3D" id="3.10.10.10">
    <property type="entry name" value="HIV Type 1 Reverse Transcriptase, subunit A, domain 1"/>
    <property type="match status" value="1"/>
</dbReference>